<keyword evidence="2" id="KW-0813">Transport</keyword>
<reference evidence="2 3" key="1">
    <citation type="journal article" date="2014" name="Genome Announc.">
        <title>Genome Sequence of a Presumptive Mannheimia haemolytica Strain with an A1/A6-Cross-Reactive Serotype from a White-Tailed Deer (Odocoileus virginianus).</title>
        <authorList>
            <person name="Lawrence P.K."/>
            <person name="Bey R.F."/>
            <person name="Wiener B."/>
            <person name="Kittichotirat W."/>
            <person name="Bumgarner R.E."/>
        </authorList>
    </citation>
    <scope>NUCLEOTIDE SEQUENCE [LARGE SCALE GENOMIC DNA]</scope>
    <source>
        <strain evidence="2 3">PKL10</strain>
    </source>
</reference>
<keyword evidence="3" id="KW-1185">Reference proteome</keyword>
<dbReference type="AlphaFoldDB" id="A0A011P9T3"/>
<dbReference type="OrthoDB" id="95460at2"/>
<dbReference type="PANTHER" id="PTHR47738">
    <property type="entry name" value="PTS SYSTEM FRUCTOSE-LIKE EIIA COMPONENT-RELATED"/>
    <property type="match status" value="1"/>
</dbReference>
<dbReference type="InterPro" id="IPR002178">
    <property type="entry name" value="PTS_EIIA_type-2_dom"/>
</dbReference>
<dbReference type="STRING" id="1122190.GCA_000621105_00253"/>
<proteinExistence type="predicted"/>
<dbReference type="Proteomes" id="UP000054123">
    <property type="component" value="Unassembled WGS sequence"/>
</dbReference>
<protein>
    <submittedName>
        <fullName evidence="2">PTS sugar transporter subunit IIA</fullName>
    </submittedName>
</protein>
<dbReference type="EMBL" id="JANJ01000001">
    <property type="protein sequence ID" value="EXI63074.1"/>
    <property type="molecule type" value="Genomic_DNA"/>
</dbReference>
<dbReference type="CDD" id="cd00211">
    <property type="entry name" value="PTS_IIA_fru"/>
    <property type="match status" value="1"/>
</dbReference>
<evidence type="ECO:0000313" key="2">
    <source>
        <dbReference type="EMBL" id="EXI63074.1"/>
    </source>
</evidence>
<name>A0A011P9T3_9PAST</name>
<dbReference type="InterPro" id="IPR051541">
    <property type="entry name" value="PTS_SugarTrans_NitroReg"/>
</dbReference>
<feature type="domain" description="PTS EIIA type-2" evidence="1">
    <location>
        <begin position="6"/>
        <end position="175"/>
    </location>
</feature>
<accession>A0A011P9T3</accession>
<evidence type="ECO:0000259" key="1">
    <source>
        <dbReference type="PROSITE" id="PS51094"/>
    </source>
</evidence>
<organism evidence="2 3">
    <name type="scientific">Mannheimia granulomatis</name>
    <dbReference type="NCBI Taxonomy" id="85402"/>
    <lineage>
        <taxon>Bacteria</taxon>
        <taxon>Pseudomonadati</taxon>
        <taxon>Pseudomonadota</taxon>
        <taxon>Gammaproteobacteria</taxon>
        <taxon>Pasteurellales</taxon>
        <taxon>Pasteurellaceae</taxon>
        <taxon>Mannheimia</taxon>
    </lineage>
</organism>
<gene>
    <name evidence="2" type="ORF">AK33_01330</name>
</gene>
<sequence>MTKLTDFLSPENIRQGVLVSSKKRALETVGKIIAQSLNNKVNHIQQNTEQLERPEENELICPIECFANLFKREKLGTTGLNQGIALPHAKLPACEALAIDKPVAVFLQLEEGIEYEAQDNKEVDLIYAIMFPENNCMQYKHCLPEIARQLSDKALLKQLRAAESEEDIWQILMYADNHTVKIEE</sequence>
<evidence type="ECO:0000313" key="3">
    <source>
        <dbReference type="Proteomes" id="UP000054123"/>
    </source>
</evidence>
<dbReference type="Pfam" id="PF00359">
    <property type="entry name" value="PTS_EIIA_2"/>
    <property type="match status" value="1"/>
</dbReference>
<dbReference type="PROSITE" id="PS51094">
    <property type="entry name" value="PTS_EIIA_TYPE_2"/>
    <property type="match status" value="1"/>
</dbReference>
<dbReference type="GO" id="GO:0030295">
    <property type="term" value="F:protein kinase activator activity"/>
    <property type="evidence" value="ECO:0007669"/>
    <property type="project" value="TreeGrafter"/>
</dbReference>
<dbReference type="SUPFAM" id="SSF55804">
    <property type="entry name" value="Phoshotransferase/anion transport protein"/>
    <property type="match status" value="1"/>
</dbReference>
<dbReference type="PATRIC" id="fig|1450449.3.peg.219"/>
<keyword evidence="2" id="KW-0762">Sugar transport</keyword>
<dbReference type="InterPro" id="IPR016152">
    <property type="entry name" value="PTrfase/Anion_transptr"/>
</dbReference>
<dbReference type="RefSeq" id="WP_027074184.1">
    <property type="nucleotide sequence ID" value="NZ_AVSP01000004.1"/>
</dbReference>
<dbReference type="PANTHER" id="PTHR47738:SF1">
    <property type="entry name" value="NITROGEN REGULATORY PROTEIN"/>
    <property type="match status" value="1"/>
</dbReference>
<dbReference type="Gene3D" id="3.40.930.10">
    <property type="entry name" value="Mannitol-specific EII, Chain A"/>
    <property type="match status" value="1"/>
</dbReference>
<comment type="caution">
    <text evidence="2">The sequence shown here is derived from an EMBL/GenBank/DDBJ whole genome shotgun (WGS) entry which is preliminary data.</text>
</comment>